<protein>
    <submittedName>
        <fullName evidence="1">Uncharacterized protein</fullName>
    </submittedName>
</protein>
<proteinExistence type="predicted"/>
<organism evidence="1 2">
    <name type="scientific">Plakobranchus ocellatus</name>
    <dbReference type="NCBI Taxonomy" id="259542"/>
    <lineage>
        <taxon>Eukaryota</taxon>
        <taxon>Metazoa</taxon>
        <taxon>Spiralia</taxon>
        <taxon>Lophotrochozoa</taxon>
        <taxon>Mollusca</taxon>
        <taxon>Gastropoda</taxon>
        <taxon>Heterobranchia</taxon>
        <taxon>Euthyneura</taxon>
        <taxon>Panpulmonata</taxon>
        <taxon>Sacoglossa</taxon>
        <taxon>Placobranchoidea</taxon>
        <taxon>Plakobranchidae</taxon>
        <taxon>Plakobranchus</taxon>
    </lineage>
</organism>
<accession>A0AAV3XVB8</accession>
<evidence type="ECO:0000313" key="1">
    <source>
        <dbReference type="EMBL" id="GFN74297.1"/>
    </source>
</evidence>
<gene>
    <name evidence="1" type="ORF">PoB_000080300</name>
</gene>
<dbReference type="EMBL" id="BLXT01000074">
    <property type="protein sequence ID" value="GFN74297.1"/>
    <property type="molecule type" value="Genomic_DNA"/>
</dbReference>
<sequence length="98" mass="10575">MVVMIVVEVEEFAAGTITEYNSSSSNSSAGIFILCSCDGAAHCCSRCTSLSTSIHRVTAEAIWLLMVVRTAAAIFFTHFFHNTVLLSAVVVLKTEDQL</sequence>
<dbReference type="Proteomes" id="UP000735302">
    <property type="component" value="Unassembled WGS sequence"/>
</dbReference>
<name>A0AAV3XVB8_9GAST</name>
<evidence type="ECO:0000313" key="2">
    <source>
        <dbReference type="Proteomes" id="UP000735302"/>
    </source>
</evidence>
<reference evidence="1 2" key="1">
    <citation type="journal article" date="2021" name="Elife">
        <title>Chloroplast acquisition without the gene transfer in kleptoplastic sea slugs, Plakobranchus ocellatus.</title>
        <authorList>
            <person name="Maeda T."/>
            <person name="Takahashi S."/>
            <person name="Yoshida T."/>
            <person name="Shimamura S."/>
            <person name="Takaki Y."/>
            <person name="Nagai Y."/>
            <person name="Toyoda A."/>
            <person name="Suzuki Y."/>
            <person name="Arimoto A."/>
            <person name="Ishii H."/>
            <person name="Satoh N."/>
            <person name="Nishiyama T."/>
            <person name="Hasebe M."/>
            <person name="Maruyama T."/>
            <person name="Minagawa J."/>
            <person name="Obokata J."/>
            <person name="Shigenobu S."/>
        </authorList>
    </citation>
    <scope>NUCLEOTIDE SEQUENCE [LARGE SCALE GENOMIC DNA]</scope>
</reference>
<dbReference type="AlphaFoldDB" id="A0AAV3XVB8"/>
<comment type="caution">
    <text evidence="1">The sequence shown here is derived from an EMBL/GenBank/DDBJ whole genome shotgun (WGS) entry which is preliminary data.</text>
</comment>
<keyword evidence="2" id="KW-1185">Reference proteome</keyword>